<evidence type="ECO:0000256" key="4">
    <source>
        <dbReference type="ARBA" id="ARBA00022989"/>
    </source>
</evidence>
<gene>
    <name evidence="7" type="ORF">SAMN05216361_3263</name>
</gene>
<evidence type="ECO:0000313" key="7">
    <source>
        <dbReference type="EMBL" id="SHG89806.1"/>
    </source>
</evidence>
<dbReference type="PANTHER" id="PTHR43701">
    <property type="entry name" value="MEMBRANE TRANSPORTER PROTEIN MJ0441-RELATED"/>
    <property type="match status" value="1"/>
</dbReference>
<evidence type="ECO:0000256" key="1">
    <source>
        <dbReference type="ARBA" id="ARBA00004141"/>
    </source>
</evidence>
<feature type="transmembrane region" description="Helical" evidence="6">
    <location>
        <begin position="232"/>
        <end position="250"/>
    </location>
</feature>
<keyword evidence="5 6" id="KW-0472">Membrane</keyword>
<reference evidence="8" key="1">
    <citation type="submission" date="2016-11" db="EMBL/GenBank/DDBJ databases">
        <authorList>
            <person name="Varghese N."/>
            <person name="Submissions S."/>
        </authorList>
    </citation>
    <scope>NUCLEOTIDE SEQUENCE [LARGE SCALE GENOMIC DNA]</scope>
    <source>
        <strain evidence="8">CGMCC 1.8995</strain>
    </source>
</reference>
<dbReference type="GO" id="GO:0005886">
    <property type="term" value="C:plasma membrane"/>
    <property type="evidence" value="ECO:0007669"/>
    <property type="project" value="UniProtKB-SubCell"/>
</dbReference>
<comment type="subcellular location">
    <subcellularLocation>
        <location evidence="6">Cell membrane</location>
        <topology evidence="6">Multi-pass membrane protein</topology>
    </subcellularLocation>
    <subcellularLocation>
        <location evidence="1">Membrane</location>
        <topology evidence="1">Multi-pass membrane protein</topology>
    </subcellularLocation>
</comment>
<evidence type="ECO:0000256" key="6">
    <source>
        <dbReference type="RuleBase" id="RU363041"/>
    </source>
</evidence>
<feature type="transmembrane region" description="Helical" evidence="6">
    <location>
        <begin position="199"/>
        <end position="220"/>
    </location>
</feature>
<comment type="similarity">
    <text evidence="2 6">Belongs to the 4-toluene sulfonate uptake permease (TSUP) (TC 2.A.102) family.</text>
</comment>
<accession>A0A1M5NJQ3</accession>
<feature type="transmembrane region" description="Helical" evidence="6">
    <location>
        <begin position="91"/>
        <end position="111"/>
    </location>
</feature>
<name>A0A1M5NJQ3_9ALTE</name>
<dbReference type="STRING" id="634436.SAMN05216361_3263"/>
<keyword evidence="6" id="KW-1003">Cell membrane</keyword>
<dbReference type="PANTHER" id="PTHR43701:SF2">
    <property type="entry name" value="MEMBRANE TRANSPORTER PROTEIN YJNA-RELATED"/>
    <property type="match status" value="1"/>
</dbReference>
<dbReference type="InterPro" id="IPR051598">
    <property type="entry name" value="TSUP/Inactive_protease-like"/>
</dbReference>
<feature type="transmembrane region" description="Helical" evidence="6">
    <location>
        <begin position="168"/>
        <end position="187"/>
    </location>
</feature>
<dbReference type="Proteomes" id="UP000184520">
    <property type="component" value="Unassembled WGS sequence"/>
</dbReference>
<dbReference type="RefSeq" id="WP_073324226.1">
    <property type="nucleotide sequence ID" value="NZ_FQWD01000005.1"/>
</dbReference>
<dbReference type="Pfam" id="PF01925">
    <property type="entry name" value="TauE"/>
    <property type="match status" value="1"/>
</dbReference>
<dbReference type="OrthoDB" id="8559161at2"/>
<dbReference type="EMBL" id="FQWD01000005">
    <property type="protein sequence ID" value="SHG89806.1"/>
    <property type="molecule type" value="Genomic_DNA"/>
</dbReference>
<dbReference type="InterPro" id="IPR002781">
    <property type="entry name" value="TM_pro_TauE-like"/>
</dbReference>
<evidence type="ECO:0000256" key="3">
    <source>
        <dbReference type="ARBA" id="ARBA00022692"/>
    </source>
</evidence>
<feature type="transmembrane region" description="Helical" evidence="6">
    <location>
        <begin position="131"/>
        <end position="156"/>
    </location>
</feature>
<organism evidence="7 8">
    <name type="scientific">Marisediminitalea aggregata</name>
    <dbReference type="NCBI Taxonomy" id="634436"/>
    <lineage>
        <taxon>Bacteria</taxon>
        <taxon>Pseudomonadati</taxon>
        <taxon>Pseudomonadota</taxon>
        <taxon>Gammaproteobacteria</taxon>
        <taxon>Alteromonadales</taxon>
        <taxon>Alteromonadaceae</taxon>
        <taxon>Marisediminitalea</taxon>
    </lineage>
</organism>
<dbReference type="AlphaFoldDB" id="A0A1M5NJQ3"/>
<proteinExistence type="inferred from homology"/>
<evidence type="ECO:0000313" key="8">
    <source>
        <dbReference type="Proteomes" id="UP000184520"/>
    </source>
</evidence>
<protein>
    <recommendedName>
        <fullName evidence="6">Probable membrane transporter protein</fullName>
    </recommendedName>
</protein>
<keyword evidence="4 6" id="KW-1133">Transmembrane helix</keyword>
<keyword evidence="3 6" id="KW-0812">Transmembrane</keyword>
<evidence type="ECO:0000256" key="5">
    <source>
        <dbReference type="ARBA" id="ARBA00023136"/>
    </source>
</evidence>
<keyword evidence="8" id="KW-1185">Reference proteome</keyword>
<sequence>MLAILLGASVIGLSLGILGSGGSILTVPLLTYVIGRPPKVAIAESLLIVGCIAATGAMRLHREGLIDWPKVGWFGLPSMAGTYLGAMTSQYVSGTTQLAVFAVVMLLASGFMLRPYKPNTITGISVFKLSVVAICVGSVAGFVGVGGGFLIVPALLATAGVSMRQAIGTSLAIIVMQSIVGFSKYSWLFWQSSELPYDWLLIAVMAGVGAVGSVFGVRLAAALPQHQLKRGFGALLVVMGLSIFFSAIGGI</sequence>
<evidence type="ECO:0000256" key="2">
    <source>
        <dbReference type="ARBA" id="ARBA00009142"/>
    </source>
</evidence>